<dbReference type="InterPro" id="IPR051010">
    <property type="entry name" value="BCAA_transport"/>
</dbReference>
<feature type="domain" description="Leucine-binding protein" evidence="5">
    <location>
        <begin position="66"/>
        <end position="337"/>
    </location>
</feature>
<dbReference type="CDD" id="cd06339">
    <property type="entry name" value="PBP1_YraM_LppC_lipoprotein-like"/>
    <property type="match status" value="1"/>
</dbReference>
<keyword evidence="3" id="KW-0029">Amino-acid transport</keyword>
<evidence type="ECO:0000259" key="5">
    <source>
        <dbReference type="Pfam" id="PF13458"/>
    </source>
</evidence>
<dbReference type="Gene3D" id="3.40.50.2300">
    <property type="match status" value="2"/>
</dbReference>
<dbReference type="InterPro" id="IPR028082">
    <property type="entry name" value="Peripla_BP_I"/>
</dbReference>
<dbReference type="PROSITE" id="PS51257">
    <property type="entry name" value="PROKAR_LIPOPROTEIN"/>
    <property type="match status" value="1"/>
</dbReference>
<dbReference type="PANTHER" id="PTHR30483">
    <property type="entry name" value="LEUCINE-SPECIFIC-BINDING PROTEIN"/>
    <property type="match status" value="1"/>
</dbReference>
<feature type="region of interest" description="Disordered" evidence="4">
    <location>
        <begin position="40"/>
        <end position="60"/>
    </location>
</feature>
<dbReference type="PANTHER" id="PTHR30483:SF6">
    <property type="entry name" value="PERIPLASMIC BINDING PROTEIN OF ABC TRANSPORTER FOR NATURAL AMINO ACIDS"/>
    <property type="match status" value="1"/>
</dbReference>
<evidence type="ECO:0000256" key="2">
    <source>
        <dbReference type="ARBA" id="ARBA00022729"/>
    </source>
</evidence>
<reference evidence="6 7" key="1">
    <citation type="submission" date="2020-09" db="EMBL/GenBank/DDBJ databases">
        <authorList>
            <person name="Yoon J.-W."/>
        </authorList>
    </citation>
    <scope>NUCLEOTIDE SEQUENCE [LARGE SCALE GENOMIC DNA]</scope>
    <source>
        <strain evidence="6 7">KMU-140</strain>
    </source>
</reference>
<dbReference type="Proteomes" id="UP000635384">
    <property type="component" value="Unassembled WGS sequence"/>
</dbReference>
<dbReference type="Pfam" id="PF13458">
    <property type="entry name" value="Peripla_BP_6"/>
    <property type="match status" value="1"/>
</dbReference>
<comment type="similarity">
    <text evidence="1">Belongs to the leucine-binding protein family.</text>
</comment>
<dbReference type="SUPFAM" id="SSF53822">
    <property type="entry name" value="Periplasmic binding protein-like I"/>
    <property type="match status" value="1"/>
</dbReference>
<keyword evidence="7" id="KW-1185">Reference proteome</keyword>
<evidence type="ECO:0000313" key="7">
    <source>
        <dbReference type="Proteomes" id="UP000635384"/>
    </source>
</evidence>
<keyword evidence="2" id="KW-0732">Signal</keyword>
<name>A0ABR8KUJ3_9SPHN</name>
<dbReference type="EMBL" id="JACXLC010000001">
    <property type="protein sequence ID" value="MBD2841816.1"/>
    <property type="molecule type" value="Genomic_DNA"/>
</dbReference>
<sequence>MKLTHATLSRAIGRVFSKRALTIAGTAALLSGCAVIPRTGPGSTGPDVGPSPEPSSALPTDATRHRVALLVPMSGNTADVGQSLANATTMALLDTNADNLRITTYDTADGAAAVARQAIADGNKLILGPLLGQNVPAVRAAASAANVPAIAFSNDVTVAGSDVFVMGHIPEQSIRRTVQYARERGSNSFAALVPEGDYGQRSFDALNNALSDYGGNLIGSARYARGNTSIVSAAQRLRQAGGYDTVLIADGARLAVQAAGELKSGGASGTRLLGTELWSGESVLTRSNAINGALFSAVSDGRYRRFADSYETRFGSRPYRIATLGYDAVLLTLRVARDWRVGNNFPKNQLYDRGGFLGVDGAFRFGRNGVAERMLEVREVRGDRVVAVDAAPGTFGN</sequence>
<protein>
    <submittedName>
        <fullName evidence="6">Penicillin-binding protein activator</fullName>
    </submittedName>
</protein>
<evidence type="ECO:0000256" key="1">
    <source>
        <dbReference type="ARBA" id="ARBA00010062"/>
    </source>
</evidence>
<evidence type="ECO:0000313" key="6">
    <source>
        <dbReference type="EMBL" id="MBD2841816.1"/>
    </source>
</evidence>
<gene>
    <name evidence="6" type="ORF">IB285_06015</name>
</gene>
<proteinExistence type="inferred from homology"/>
<accession>A0ABR8KUJ3</accession>
<dbReference type="InterPro" id="IPR028081">
    <property type="entry name" value="Leu-bd"/>
</dbReference>
<dbReference type="RefSeq" id="WP_190787321.1">
    <property type="nucleotide sequence ID" value="NZ_JACXLC010000001.1"/>
</dbReference>
<comment type="caution">
    <text evidence="6">The sequence shown here is derived from an EMBL/GenBank/DDBJ whole genome shotgun (WGS) entry which is preliminary data.</text>
</comment>
<evidence type="ECO:0000256" key="4">
    <source>
        <dbReference type="SAM" id="MobiDB-lite"/>
    </source>
</evidence>
<evidence type="ECO:0000256" key="3">
    <source>
        <dbReference type="ARBA" id="ARBA00022970"/>
    </source>
</evidence>
<keyword evidence="3" id="KW-0813">Transport</keyword>
<organism evidence="6 7">
    <name type="scientific">Erythrobacter rubeus</name>
    <dbReference type="NCBI Taxonomy" id="2760803"/>
    <lineage>
        <taxon>Bacteria</taxon>
        <taxon>Pseudomonadati</taxon>
        <taxon>Pseudomonadota</taxon>
        <taxon>Alphaproteobacteria</taxon>
        <taxon>Sphingomonadales</taxon>
        <taxon>Erythrobacteraceae</taxon>
        <taxon>Erythrobacter/Porphyrobacter group</taxon>
        <taxon>Erythrobacter</taxon>
    </lineage>
</organism>